<dbReference type="GO" id="GO:0071973">
    <property type="term" value="P:bacterial-type flagellum-dependent cell motility"/>
    <property type="evidence" value="ECO:0007669"/>
    <property type="project" value="InterPro"/>
</dbReference>
<feature type="region of interest" description="Disordered" evidence="11">
    <location>
        <begin position="92"/>
        <end position="125"/>
    </location>
</feature>
<keyword evidence="7" id="KW-1005">Bacterial flagellum biogenesis</keyword>
<dbReference type="RefSeq" id="WP_163458176.1">
    <property type="nucleotide sequence ID" value="NZ_JAAGOH010000016.1"/>
</dbReference>
<comment type="function">
    <text evidence="1">Needed for flagellar regrowth and assembly.</text>
</comment>
<feature type="compositionally biased region" description="Pro residues" evidence="11">
    <location>
        <begin position="299"/>
        <end position="312"/>
    </location>
</feature>
<dbReference type="Pfam" id="PF02108">
    <property type="entry name" value="FliH"/>
    <property type="match status" value="1"/>
</dbReference>
<evidence type="ECO:0000256" key="9">
    <source>
        <dbReference type="ARBA" id="ARBA00023225"/>
    </source>
</evidence>
<proteinExistence type="inferred from homology"/>
<keyword evidence="13" id="KW-0282">Flagellum</keyword>
<evidence type="ECO:0000256" key="2">
    <source>
        <dbReference type="ARBA" id="ARBA00004496"/>
    </source>
</evidence>
<dbReference type="InterPro" id="IPR051472">
    <property type="entry name" value="T3SS_Stator/FliH"/>
</dbReference>
<accession>A0A7C9PI24</accession>
<keyword evidence="13" id="KW-0966">Cell projection</keyword>
<keyword evidence="6" id="KW-0963">Cytoplasm</keyword>
<dbReference type="GO" id="GO:0015031">
    <property type="term" value="P:protein transport"/>
    <property type="evidence" value="ECO:0007669"/>
    <property type="project" value="UniProtKB-KW"/>
</dbReference>
<dbReference type="InterPro" id="IPR000563">
    <property type="entry name" value="Flag_FliH"/>
</dbReference>
<keyword evidence="13" id="KW-0969">Cilium</keyword>
<reference evidence="13 14" key="1">
    <citation type="submission" date="2020-02" db="EMBL/GenBank/DDBJ databases">
        <title>Ideonella bacterium strain TBM-1.</title>
        <authorList>
            <person name="Chen W.-M."/>
        </authorList>
    </citation>
    <scope>NUCLEOTIDE SEQUENCE [LARGE SCALE GENOMIC DNA]</scope>
    <source>
        <strain evidence="13 14">TBM-1</strain>
    </source>
</reference>
<evidence type="ECO:0000256" key="3">
    <source>
        <dbReference type="ARBA" id="ARBA00006602"/>
    </source>
</evidence>
<keyword evidence="5" id="KW-0813">Transport</keyword>
<evidence type="ECO:0000256" key="8">
    <source>
        <dbReference type="ARBA" id="ARBA00022927"/>
    </source>
</evidence>
<dbReference type="GO" id="GO:0003774">
    <property type="term" value="F:cytoskeletal motor activity"/>
    <property type="evidence" value="ECO:0007669"/>
    <property type="project" value="InterPro"/>
</dbReference>
<feature type="coiled-coil region" evidence="10">
    <location>
        <begin position="146"/>
        <end position="173"/>
    </location>
</feature>
<dbReference type="GO" id="GO:0009288">
    <property type="term" value="C:bacterial-type flagellum"/>
    <property type="evidence" value="ECO:0007669"/>
    <property type="project" value="InterPro"/>
</dbReference>
<feature type="region of interest" description="Disordered" evidence="11">
    <location>
        <begin position="274"/>
        <end position="312"/>
    </location>
</feature>
<dbReference type="GO" id="GO:0005829">
    <property type="term" value="C:cytosol"/>
    <property type="evidence" value="ECO:0007669"/>
    <property type="project" value="TreeGrafter"/>
</dbReference>
<evidence type="ECO:0000313" key="14">
    <source>
        <dbReference type="Proteomes" id="UP000484255"/>
    </source>
</evidence>
<keyword evidence="14" id="KW-1185">Reference proteome</keyword>
<evidence type="ECO:0000256" key="10">
    <source>
        <dbReference type="SAM" id="Coils"/>
    </source>
</evidence>
<gene>
    <name evidence="13" type="ORF">G3A44_14160</name>
</gene>
<feature type="region of interest" description="Disordered" evidence="11">
    <location>
        <begin position="1"/>
        <end position="75"/>
    </location>
</feature>
<dbReference type="Proteomes" id="UP000484255">
    <property type="component" value="Unassembled WGS sequence"/>
</dbReference>
<dbReference type="GO" id="GO:0044781">
    <property type="term" value="P:bacterial-type flagellum organization"/>
    <property type="evidence" value="ECO:0007669"/>
    <property type="project" value="UniProtKB-KW"/>
</dbReference>
<name>A0A7C9PI24_9BURK</name>
<keyword evidence="10" id="KW-0175">Coiled coil</keyword>
<evidence type="ECO:0000256" key="11">
    <source>
        <dbReference type="SAM" id="MobiDB-lite"/>
    </source>
</evidence>
<dbReference type="PRINTS" id="PR01003">
    <property type="entry name" value="FLGFLIH"/>
</dbReference>
<feature type="compositionally biased region" description="Low complexity" evidence="11">
    <location>
        <begin position="277"/>
        <end position="298"/>
    </location>
</feature>
<comment type="similarity">
    <text evidence="3">Belongs to the FliH family.</text>
</comment>
<feature type="domain" description="Flagellar assembly protein FliH/Type III secretion system HrpE" evidence="12">
    <location>
        <begin position="146"/>
        <end position="268"/>
    </location>
</feature>
<keyword evidence="8" id="KW-0653">Protein transport</keyword>
<sequence length="312" mass="33697">MNTPNRNAPRQVPPPPGTQRAPAAYQRFIPREELEGFASWTPEAIGPGGRPAPSATFPDHGPRREPPAPPPPDPVELAWRERLAEAEARGLAEGLQQGREEGLREGHAQGLSEGLQQGREQGWHDGHRDGLEALDAARRQFALQVSAQVGQLVAQLQDQLQDLEQTMADAVGRSTLLLARQVLRTELRQHPEQVLHAAREAVAAMMLSARHIRLMLHPDDLALVREGAEQVLAGRPVTLVADAQLDRGGCRVESDLGRVDATLATRWWQAASALGDAPAWEPEAPTPTEAEPASAPAPEQAPSPGPIPDLGR</sequence>
<evidence type="ECO:0000256" key="4">
    <source>
        <dbReference type="ARBA" id="ARBA00016507"/>
    </source>
</evidence>
<evidence type="ECO:0000313" key="13">
    <source>
        <dbReference type="EMBL" id="NDY92329.1"/>
    </source>
</evidence>
<dbReference type="AlphaFoldDB" id="A0A7C9PI24"/>
<dbReference type="InterPro" id="IPR018035">
    <property type="entry name" value="Flagellar_FliH/T3SS_HrpE"/>
</dbReference>
<dbReference type="PANTHER" id="PTHR34982">
    <property type="entry name" value="YOP PROTEINS TRANSLOCATION PROTEIN L"/>
    <property type="match status" value="1"/>
</dbReference>
<evidence type="ECO:0000256" key="1">
    <source>
        <dbReference type="ARBA" id="ARBA00003041"/>
    </source>
</evidence>
<evidence type="ECO:0000256" key="5">
    <source>
        <dbReference type="ARBA" id="ARBA00022448"/>
    </source>
</evidence>
<dbReference type="PANTHER" id="PTHR34982:SF1">
    <property type="entry name" value="FLAGELLAR ASSEMBLY PROTEIN FLIH"/>
    <property type="match status" value="1"/>
</dbReference>
<protein>
    <recommendedName>
        <fullName evidence="4">Flagellar assembly protein FliH</fullName>
    </recommendedName>
</protein>
<evidence type="ECO:0000256" key="6">
    <source>
        <dbReference type="ARBA" id="ARBA00022490"/>
    </source>
</evidence>
<dbReference type="EMBL" id="JAAGOH010000016">
    <property type="protein sequence ID" value="NDY92329.1"/>
    <property type="molecule type" value="Genomic_DNA"/>
</dbReference>
<organism evidence="13 14">
    <name type="scientific">Ideonella livida</name>
    <dbReference type="NCBI Taxonomy" id="2707176"/>
    <lineage>
        <taxon>Bacteria</taxon>
        <taxon>Pseudomonadati</taxon>
        <taxon>Pseudomonadota</taxon>
        <taxon>Betaproteobacteria</taxon>
        <taxon>Burkholderiales</taxon>
        <taxon>Sphaerotilaceae</taxon>
        <taxon>Ideonella</taxon>
    </lineage>
</organism>
<evidence type="ECO:0000256" key="7">
    <source>
        <dbReference type="ARBA" id="ARBA00022795"/>
    </source>
</evidence>
<feature type="compositionally biased region" description="Basic and acidic residues" evidence="11">
    <location>
        <begin position="98"/>
        <end position="107"/>
    </location>
</feature>
<comment type="caution">
    <text evidence="13">The sequence shown here is derived from an EMBL/GenBank/DDBJ whole genome shotgun (WGS) entry which is preliminary data.</text>
</comment>
<evidence type="ECO:0000259" key="12">
    <source>
        <dbReference type="Pfam" id="PF02108"/>
    </source>
</evidence>
<keyword evidence="9" id="KW-1006">Bacterial flagellum protein export</keyword>
<comment type="subcellular location">
    <subcellularLocation>
        <location evidence="2">Cytoplasm</location>
    </subcellularLocation>
</comment>